<organism evidence="2 3">
    <name type="scientific">Streptomyces hirsutus</name>
    <dbReference type="NCBI Taxonomy" id="35620"/>
    <lineage>
        <taxon>Bacteria</taxon>
        <taxon>Bacillati</taxon>
        <taxon>Actinomycetota</taxon>
        <taxon>Actinomycetes</taxon>
        <taxon>Kitasatosporales</taxon>
        <taxon>Streptomycetaceae</taxon>
        <taxon>Streptomyces</taxon>
    </lineage>
</organism>
<evidence type="ECO:0000256" key="1">
    <source>
        <dbReference type="SAM" id="MobiDB-lite"/>
    </source>
</evidence>
<gene>
    <name evidence="2" type="ORF">OIE73_13725</name>
</gene>
<evidence type="ECO:0000313" key="2">
    <source>
        <dbReference type="EMBL" id="WSD06728.1"/>
    </source>
</evidence>
<protein>
    <submittedName>
        <fullName evidence="2">Uncharacterized protein</fullName>
    </submittedName>
</protein>
<proteinExistence type="predicted"/>
<accession>A0ABZ1GPW1</accession>
<feature type="compositionally biased region" description="Basic and acidic residues" evidence="1">
    <location>
        <begin position="54"/>
        <end position="70"/>
    </location>
</feature>
<feature type="region of interest" description="Disordered" evidence="1">
    <location>
        <begin position="1"/>
        <end position="85"/>
    </location>
</feature>
<sequence>MTQEHDALHAAPAGRGEAPLAPFSPHAHAEEIARTSRMCASIHKGGPEPLPAREGAERDARAQEPEDALFHRLGPPLLDPYPLGV</sequence>
<keyword evidence="3" id="KW-1185">Reference proteome</keyword>
<feature type="compositionally biased region" description="Low complexity" evidence="1">
    <location>
        <begin position="73"/>
        <end position="85"/>
    </location>
</feature>
<dbReference type="RefSeq" id="WP_326752837.1">
    <property type="nucleotide sequence ID" value="NZ_CP109134.1"/>
</dbReference>
<reference evidence="2 3" key="1">
    <citation type="submission" date="2022-10" db="EMBL/GenBank/DDBJ databases">
        <title>The complete genomes of actinobacterial strains from the NBC collection.</title>
        <authorList>
            <person name="Joergensen T.S."/>
            <person name="Alvarez Arevalo M."/>
            <person name="Sterndorff E.B."/>
            <person name="Faurdal D."/>
            <person name="Vuksanovic O."/>
            <person name="Mourched A.-S."/>
            <person name="Charusanti P."/>
            <person name="Shaw S."/>
            <person name="Blin K."/>
            <person name="Weber T."/>
        </authorList>
    </citation>
    <scope>NUCLEOTIDE SEQUENCE [LARGE SCALE GENOMIC DNA]</scope>
    <source>
        <strain evidence="2 3">NBC 01753</strain>
    </source>
</reference>
<evidence type="ECO:0000313" key="3">
    <source>
        <dbReference type="Proteomes" id="UP001335325"/>
    </source>
</evidence>
<dbReference type="GeneID" id="91543645"/>
<dbReference type="EMBL" id="CP109134">
    <property type="protein sequence ID" value="WSD06728.1"/>
    <property type="molecule type" value="Genomic_DNA"/>
</dbReference>
<name>A0ABZ1GPW1_9ACTN</name>
<dbReference type="Proteomes" id="UP001335325">
    <property type="component" value="Chromosome"/>
</dbReference>